<organism evidence="1 2">
    <name type="scientific">Gemmata palustris</name>
    <dbReference type="NCBI Taxonomy" id="2822762"/>
    <lineage>
        <taxon>Bacteria</taxon>
        <taxon>Pseudomonadati</taxon>
        <taxon>Planctomycetota</taxon>
        <taxon>Planctomycetia</taxon>
        <taxon>Gemmatales</taxon>
        <taxon>Gemmataceae</taxon>
        <taxon>Gemmata</taxon>
    </lineage>
</organism>
<keyword evidence="2" id="KW-1185">Reference proteome</keyword>
<comment type="caution">
    <text evidence="1">The sequence shown here is derived from an EMBL/GenBank/DDBJ whole genome shotgun (WGS) entry which is preliminary data.</text>
</comment>
<proteinExistence type="predicted"/>
<sequence>MEQPASNELKQSRMTEFMKLLPLTMELAGLPKADPARPFTSDQIEGRVMSVRTAFKAARALLKEVGETGAL</sequence>
<reference evidence="1 2" key="1">
    <citation type="submission" date="2021-04" db="EMBL/GenBank/DDBJ databases">
        <authorList>
            <person name="Ivanova A."/>
        </authorList>
    </citation>
    <scope>NUCLEOTIDE SEQUENCE [LARGE SCALE GENOMIC DNA]</scope>
    <source>
        <strain evidence="1 2">G18</strain>
    </source>
</reference>
<evidence type="ECO:0000313" key="1">
    <source>
        <dbReference type="EMBL" id="MBP3960304.1"/>
    </source>
</evidence>
<name>A0ABS5C2X0_9BACT</name>
<dbReference type="Proteomes" id="UP000676565">
    <property type="component" value="Unassembled WGS sequence"/>
</dbReference>
<gene>
    <name evidence="1" type="ORF">J8F10_34180</name>
</gene>
<accession>A0ABS5C2X0</accession>
<dbReference type="RefSeq" id="WP_210661516.1">
    <property type="nucleotide sequence ID" value="NZ_JAGKQQ010000001.1"/>
</dbReference>
<evidence type="ECO:0000313" key="2">
    <source>
        <dbReference type="Proteomes" id="UP000676565"/>
    </source>
</evidence>
<dbReference type="EMBL" id="JAGKQQ010000001">
    <property type="protein sequence ID" value="MBP3960304.1"/>
    <property type="molecule type" value="Genomic_DNA"/>
</dbReference>
<protein>
    <submittedName>
        <fullName evidence="1">Uncharacterized protein</fullName>
    </submittedName>
</protein>